<dbReference type="Gene3D" id="3.30.950.30">
    <property type="entry name" value="Schlafen, AAA domain"/>
    <property type="match status" value="1"/>
</dbReference>
<dbReference type="AlphaFoldDB" id="A0A317ZLA3"/>
<accession>A0A317ZLA3</accession>
<dbReference type="RefSeq" id="WP_110131098.1">
    <property type="nucleotide sequence ID" value="NZ_QHJQ01000005.1"/>
</dbReference>
<comment type="caution">
    <text evidence="3">The sequence shown here is derived from an EMBL/GenBank/DDBJ whole genome shotgun (WGS) entry which is preliminary data.</text>
</comment>
<keyword evidence="1" id="KW-0812">Transmembrane</keyword>
<reference evidence="3 4" key="1">
    <citation type="submission" date="2018-05" db="EMBL/GenBank/DDBJ databases">
        <title>Coraliomargarita sinensis sp. nov., isolated from a marine solar saltern.</title>
        <authorList>
            <person name="Zhou L.Y."/>
        </authorList>
    </citation>
    <scope>NUCLEOTIDE SEQUENCE [LARGE SCALE GENOMIC DNA]</scope>
    <source>
        <strain evidence="3 4">WN38</strain>
    </source>
</reference>
<dbReference type="InterPro" id="IPR038461">
    <property type="entry name" value="Schlafen_AlbA_2_dom_sf"/>
</dbReference>
<evidence type="ECO:0000313" key="4">
    <source>
        <dbReference type="Proteomes" id="UP000247099"/>
    </source>
</evidence>
<feature type="domain" description="Schlafen AlbA-2" evidence="2">
    <location>
        <begin position="14"/>
        <end position="122"/>
    </location>
</feature>
<dbReference type="InterPro" id="IPR007421">
    <property type="entry name" value="Schlafen_AlbA_2_dom"/>
</dbReference>
<proteinExistence type="predicted"/>
<protein>
    <recommendedName>
        <fullName evidence="2">Schlafen AlbA-2 domain-containing protein</fullName>
    </recommendedName>
</protein>
<keyword evidence="1" id="KW-1133">Transmembrane helix</keyword>
<evidence type="ECO:0000259" key="2">
    <source>
        <dbReference type="Pfam" id="PF04326"/>
    </source>
</evidence>
<evidence type="ECO:0000256" key="1">
    <source>
        <dbReference type="SAM" id="Phobius"/>
    </source>
</evidence>
<dbReference type="PANTHER" id="PTHR30595:SF6">
    <property type="entry name" value="SCHLAFEN ALBA-2 DOMAIN-CONTAINING PROTEIN"/>
    <property type="match status" value="1"/>
</dbReference>
<keyword evidence="4" id="KW-1185">Reference proteome</keyword>
<sequence length="186" mass="20289">MNTEELRKIIASGENEQVEFKARIPKQDVIGRHLASFANTAGGTIFFGIQESAHIAGVDPIRTKAIVEASLRALSPQITHRLEQIEIDDKIVVAVVVDKSPELVSANGSYYARSGATTRPMKSEEIELSMRSDARSVMKLADSIEQQTEIIEILRKELKSANSFWPKLGWTIGGALAGGLISLMLG</sequence>
<dbReference type="InParanoid" id="A0A317ZLA3"/>
<dbReference type="Proteomes" id="UP000247099">
    <property type="component" value="Unassembled WGS sequence"/>
</dbReference>
<gene>
    <name evidence="3" type="ORF">DDZ13_08920</name>
</gene>
<feature type="transmembrane region" description="Helical" evidence="1">
    <location>
        <begin position="164"/>
        <end position="185"/>
    </location>
</feature>
<dbReference type="PANTHER" id="PTHR30595">
    <property type="entry name" value="GLPR-RELATED TRANSCRIPTIONAL REPRESSOR"/>
    <property type="match status" value="1"/>
</dbReference>
<evidence type="ECO:0000313" key="3">
    <source>
        <dbReference type="EMBL" id="PXA04151.1"/>
    </source>
</evidence>
<organism evidence="3 4">
    <name type="scientific">Coraliomargarita sinensis</name>
    <dbReference type="NCBI Taxonomy" id="2174842"/>
    <lineage>
        <taxon>Bacteria</taxon>
        <taxon>Pseudomonadati</taxon>
        <taxon>Verrucomicrobiota</taxon>
        <taxon>Opitutia</taxon>
        <taxon>Puniceicoccales</taxon>
        <taxon>Coraliomargaritaceae</taxon>
        <taxon>Coraliomargarita</taxon>
    </lineage>
</organism>
<name>A0A317ZLA3_9BACT</name>
<dbReference type="OrthoDB" id="9810282at2"/>
<keyword evidence="1" id="KW-0472">Membrane</keyword>
<dbReference type="Pfam" id="PF04326">
    <property type="entry name" value="SLFN_AlbA_2"/>
    <property type="match status" value="1"/>
</dbReference>
<dbReference type="EMBL" id="QHJQ01000005">
    <property type="protein sequence ID" value="PXA04151.1"/>
    <property type="molecule type" value="Genomic_DNA"/>
</dbReference>